<organism evidence="1 2">
    <name type="scientific">Pyropia yezoensis</name>
    <name type="common">Susabi-nori</name>
    <name type="synonym">Porphyra yezoensis</name>
    <dbReference type="NCBI Taxonomy" id="2788"/>
    <lineage>
        <taxon>Eukaryota</taxon>
        <taxon>Rhodophyta</taxon>
        <taxon>Bangiophyceae</taxon>
        <taxon>Bangiales</taxon>
        <taxon>Bangiaceae</taxon>
        <taxon>Pyropia</taxon>
    </lineage>
</organism>
<sequence>MVDGRFLAAVRRRVAWTGTPTDLRYAARLAVATTAATAAAVLPRVPISCLCLVLTGISMMAGTPEPYLGHQLRTTALVATGAFSAALAVLLLRVATDGHVVGTVVGAAAPLLLGAITRADSGLHPMPTVGTFLVGFLLISAAPAGRAGAGAAFGRVIADVALSVVLVVGVNTGLCARDGALEAGASLLARQLDRVGGRLSAAASELLATAEAGVAVEHTVCVDGGRPPAPRGRSPSRSPPPSPKLRGVDRLIGPSVLPFPLSTPPPSPRGSPKRGGAPVPPWAAPGGADPEPPPRVLHLSVSAALRGVPGGPVGFLDGSDTASVEEVDSWGGTSTRSGPSGILSSATVPSSPFDDTGSDASSEEGLGAEVYLTPAGSHTCASGIARAAELLSVGSDEPPPLRHWGPRLSVHAYGGLSAAATALLSRAATLEAVTRGHECSPATLRHYFSAAALPQWATLYARCAAATHDLAVWVEGMPAEAGRAWSVDPDLDARAWGDLRARLYRGTLLAFRRYWRQGGGAAEAAAAVSAAEAAAADPARGPAAVAAAPDAEALERVRAADVRAVLFAAVTSHGVATAVEAAQAAAARVAHVSKTTRPAAVAIARAVLSPLRDTAAHLRLLRPSLYTAAAWAPPTGVPGGSDAAPPPVLRRRLRLWQLAYALQYFLLQYTILAVVLGASALRSSSIVPSGEVAWTYSSAALAAQVSVEATLFISAIRVAATVAGATTALGLHVAVRSLPQAAYDVAVVVYLGAVAAATAVVTPSRLRYAGFLFIMTNGIVLLCPRGGGCVFGEVVGAADCAPDARYALSRAANVAAGVVAAMVVTTTVLPRFAGADARRELARAIGGAGGAYARIMRVYLETGCCKEVGGGTGDDDGVGWGAAAAAAASAAAAVAGGDAASRVFPASAAPGAAPHGGPSAPTTGPAALATPLAPPRARPFTAVHLPSPVTSVPAAADLATLLTSTVTRHLLRARLTLDKESGGLRGAPFTNVHASTAALVTCTSNLAGGLSEMTSVLSRPPVFSGAYRRSAHALFVAPLVDDYFAIMGAAAALADTIARALVLGPVVPSPPPPPPPPPRRRGSADSARASGAPPPPSPPAGCSRPPPNLLAWTPWWRRLSRSHAAAHAAAVAAGLAGLAAARGGWRARYVGARRRVHAQMGFPRAGRPPPRVMSAPDGLNRLAARDARRGGSGGQGARRTERARGRPRPAAAAAGAAGEGGDGGASRPVLRSATLDDALVAPAAVRRALRHVSLSADGAVGERGAAAAGRGDGAAAAERGDGGGLGALPAGSGHDNGSGGGAAAPAPGRAVATPAVRPLDGHAVPPAAVIPPPPFPAAHAADTDADAGDGYGGGGGVSLSTALAALDDPPLLRSDDAVLFHALVYASSASLDALTRIGRSLHGDLVRRAGARAAPPPGGGAAPAPSGEPRQGA</sequence>
<name>A0ACC3CBW0_PYRYE</name>
<accession>A0ACC3CBW0</accession>
<dbReference type="Proteomes" id="UP000798662">
    <property type="component" value="Chromosome 3"/>
</dbReference>
<evidence type="ECO:0000313" key="2">
    <source>
        <dbReference type="Proteomes" id="UP000798662"/>
    </source>
</evidence>
<gene>
    <name evidence="1" type="ORF">I4F81_009789</name>
</gene>
<keyword evidence="2" id="KW-1185">Reference proteome</keyword>
<dbReference type="EMBL" id="CM020620">
    <property type="protein sequence ID" value="KAK1867282.1"/>
    <property type="molecule type" value="Genomic_DNA"/>
</dbReference>
<proteinExistence type="predicted"/>
<protein>
    <submittedName>
        <fullName evidence="1">Uncharacterized protein</fullName>
    </submittedName>
</protein>
<comment type="caution">
    <text evidence="1">The sequence shown here is derived from an EMBL/GenBank/DDBJ whole genome shotgun (WGS) entry which is preliminary data.</text>
</comment>
<evidence type="ECO:0000313" key="1">
    <source>
        <dbReference type="EMBL" id="KAK1867282.1"/>
    </source>
</evidence>
<reference evidence="1" key="1">
    <citation type="submission" date="2019-11" db="EMBL/GenBank/DDBJ databases">
        <title>Nori genome reveals adaptations in red seaweeds to the harsh intertidal environment.</title>
        <authorList>
            <person name="Wang D."/>
            <person name="Mao Y."/>
        </authorList>
    </citation>
    <scope>NUCLEOTIDE SEQUENCE</scope>
    <source>
        <tissue evidence="1">Gametophyte</tissue>
    </source>
</reference>